<keyword evidence="3" id="KW-1185">Reference proteome</keyword>
<feature type="compositionally biased region" description="Low complexity" evidence="1">
    <location>
        <begin position="379"/>
        <end position="412"/>
    </location>
</feature>
<evidence type="ECO:0000256" key="1">
    <source>
        <dbReference type="SAM" id="MobiDB-lite"/>
    </source>
</evidence>
<dbReference type="EMBL" id="CADCXV010000641">
    <property type="protein sequence ID" value="CAB0031354.1"/>
    <property type="molecule type" value="Genomic_DNA"/>
</dbReference>
<gene>
    <name evidence="2" type="ORF">TBRA_LOCUS3325</name>
</gene>
<dbReference type="InterPro" id="IPR052886">
    <property type="entry name" value="LCS_TC/CRSF"/>
</dbReference>
<organism evidence="2 3">
    <name type="scientific">Trichogramma brassicae</name>
    <dbReference type="NCBI Taxonomy" id="86971"/>
    <lineage>
        <taxon>Eukaryota</taxon>
        <taxon>Metazoa</taxon>
        <taxon>Ecdysozoa</taxon>
        <taxon>Arthropoda</taxon>
        <taxon>Hexapoda</taxon>
        <taxon>Insecta</taxon>
        <taxon>Pterygota</taxon>
        <taxon>Neoptera</taxon>
        <taxon>Endopterygota</taxon>
        <taxon>Hymenoptera</taxon>
        <taxon>Apocrita</taxon>
        <taxon>Proctotrupomorpha</taxon>
        <taxon>Chalcidoidea</taxon>
        <taxon>Trichogrammatidae</taxon>
        <taxon>Trichogramma</taxon>
    </lineage>
</organism>
<feature type="region of interest" description="Disordered" evidence="1">
    <location>
        <begin position="270"/>
        <end position="423"/>
    </location>
</feature>
<proteinExistence type="predicted"/>
<sequence length="528" mass="57411">MHERMYKQIKAATYGAATLVGGRKTICSSRFQARGGRKKNDNGKYARTLVLGSFFLCELDCLLYTYNNSREISIKKTIIGRRKTSCNNSSKVANRESAWALTQMPKLEAAAGLGCCTTRAAPRRRLNHRICARCALARGVRFDDDSSARAKEPLRRKPKASSELASSTLTLRGGVLQHPRDKSNITQIHVCTTIGWLHTTRRAAARGISGDIIYFLMHPYKSFVVAIILAINEKYDLIVVMDYYVRGARAPTPTKLASALAAAGMNPYPHHASLGGSPHHPPPGSGSAAAVSSNTGPPGSGGGGGGGGGAEPPSHHGYGQAPNPGQAAAGNGPATTPDHPSPHSPPYGAGPQDGPVPQAYPPHPGQPQGMNSNGHHHAVAAAQAMMQQQQQQQQQEQQHRQQQQQQQQYGQHPHLPPHMTGYPPVNHNNNCTLKFSLFWQCCSPPSAAPPFIRELGHFLFTLCPTPRARVDSTREIRALFRDSRHRGGRRTERTHTRSQIYIMYVYVCIYRERRGPSAAAAAPLHLST</sequence>
<feature type="compositionally biased region" description="Low complexity" evidence="1">
    <location>
        <begin position="311"/>
        <end position="338"/>
    </location>
</feature>
<dbReference type="PANTHER" id="PTHR23261">
    <property type="entry name" value="GROUNDHOG-RELATED"/>
    <property type="match status" value="1"/>
</dbReference>
<reference evidence="2 3" key="1">
    <citation type="submission" date="2020-02" db="EMBL/GenBank/DDBJ databases">
        <authorList>
            <person name="Ferguson B K."/>
        </authorList>
    </citation>
    <scope>NUCLEOTIDE SEQUENCE [LARGE SCALE GENOMIC DNA]</scope>
</reference>
<dbReference type="AlphaFoldDB" id="A0A6H5HZY8"/>
<name>A0A6H5HZY8_9HYME</name>
<evidence type="ECO:0000313" key="2">
    <source>
        <dbReference type="EMBL" id="CAB0031354.1"/>
    </source>
</evidence>
<evidence type="ECO:0000313" key="3">
    <source>
        <dbReference type="Proteomes" id="UP000479190"/>
    </source>
</evidence>
<dbReference type="PANTHER" id="PTHR23261:SF77">
    <property type="entry name" value="GROUND-LIKE DOMAIN-CONTAINING PROTEIN"/>
    <property type="match status" value="1"/>
</dbReference>
<accession>A0A6H5HZY8</accession>
<dbReference type="Proteomes" id="UP000479190">
    <property type="component" value="Unassembled WGS sequence"/>
</dbReference>
<dbReference type="OrthoDB" id="10577471at2759"/>
<protein>
    <submittedName>
        <fullName evidence="2">Uncharacterized protein</fullName>
    </submittedName>
</protein>
<feature type="compositionally biased region" description="Gly residues" evidence="1">
    <location>
        <begin position="298"/>
        <end position="310"/>
    </location>
</feature>